<reference evidence="5 6" key="1">
    <citation type="submission" date="2016-10" db="EMBL/GenBank/DDBJ databases">
        <authorList>
            <person name="de Groot N.N."/>
        </authorList>
    </citation>
    <scope>NUCLEOTIDE SEQUENCE [LARGE SCALE GENOMIC DNA]</scope>
    <source>
        <strain evidence="5 6">DSM 19938</strain>
    </source>
</reference>
<dbReference type="OrthoDB" id="115239at2"/>
<dbReference type="PROSITE" id="PS51677">
    <property type="entry name" value="NODB"/>
    <property type="match status" value="1"/>
</dbReference>
<dbReference type="Gene3D" id="3.20.20.370">
    <property type="entry name" value="Glycoside hydrolase/deacetylase"/>
    <property type="match status" value="1"/>
</dbReference>
<dbReference type="GO" id="GO:0046872">
    <property type="term" value="F:metal ion binding"/>
    <property type="evidence" value="ECO:0007669"/>
    <property type="project" value="UniProtKB-KW"/>
</dbReference>
<evidence type="ECO:0000256" key="2">
    <source>
        <dbReference type="ARBA" id="ARBA00022801"/>
    </source>
</evidence>
<evidence type="ECO:0000313" key="5">
    <source>
        <dbReference type="EMBL" id="SEJ49779.1"/>
    </source>
</evidence>
<dbReference type="InterPro" id="IPR002509">
    <property type="entry name" value="NODB_dom"/>
</dbReference>
<feature type="signal peptide" evidence="3">
    <location>
        <begin position="1"/>
        <end position="19"/>
    </location>
</feature>
<dbReference type="GO" id="GO:0016020">
    <property type="term" value="C:membrane"/>
    <property type="evidence" value="ECO:0007669"/>
    <property type="project" value="TreeGrafter"/>
</dbReference>
<dbReference type="PANTHER" id="PTHR10587">
    <property type="entry name" value="GLYCOSYL TRANSFERASE-RELATED"/>
    <property type="match status" value="1"/>
</dbReference>
<evidence type="ECO:0000313" key="6">
    <source>
        <dbReference type="Proteomes" id="UP000199532"/>
    </source>
</evidence>
<evidence type="ECO:0000259" key="4">
    <source>
        <dbReference type="PROSITE" id="PS51677"/>
    </source>
</evidence>
<dbReference type="PANTHER" id="PTHR10587:SF133">
    <property type="entry name" value="CHITIN DEACETYLASE 1-RELATED"/>
    <property type="match status" value="1"/>
</dbReference>
<gene>
    <name evidence="5" type="ORF">SAMN04487995_5022</name>
</gene>
<dbReference type="SUPFAM" id="SSF88713">
    <property type="entry name" value="Glycoside hydrolase/deacetylase"/>
    <property type="match status" value="1"/>
</dbReference>
<keyword evidence="2" id="KW-0378">Hydrolase</keyword>
<keyword evidence="1" id="KW-0479">Metal-binding</keyword>
<dbReference type="GO" id="GO:0016810">
    <property type="term" value="F:hydrolase activity, acting on carbon-nitrogen (but not peptide) bonds"/>
    <property type="evidence" value="ECO:0007669"/>
    <property type="project" value="InterPro"/>
</dbReference>
<dbReference type="RefSeq" id="WP_090339606.1">
    <property type="nucleotide sequence ID" value="NZ_FNXY01000008.1"/>
</dbReference>
<dbReference type="AlphaFoldDB" id="A0A1H6Z8N1"/>
<keyword evidence="3" id="KW-0732">Signal</keyword>
<dbReference type="Pfam" id="PF01522">
    <property type="entry name" value="Polysacc_deac_1"/>
    <property type="match status" value="1"/>
</dbReference>
<organism evidence="5 6">
    <name type="scientific">Dyadobacter koreensis</name>
    <dbReference type="NCBI Taxonomy" id="408657"/>
    <lineage>
        <taxon>Bacteria</taxon>
        <taxon>Pseudomonadati</taxon>
        <taxon>Bacteroidota</taxon>
        <taxon>Cytophagia</taxon>
        <taxon>Cytophagales</taxon>
        <taxon>Spirosomataceae</taxon>
        <taxon>Dyadobacter</taxon>
    </lineage>
</organism>
<dbReference type="EMBL" id="FNXY01000008">
    <property type="protein sequence ID" value="SEJ49779.1"/>
    <property type="molecule type" value="Genomic_DNA"/>
</dbReference>
<evidence type="ECO:0000256" key="3">
    <source>
        <dbReference type="SAM" id="SignalP"/>
    </source>
</evidence>
<dbReference type="GO" id="GO:0005975">
    <property type="term" value="P:carbohydrate metabolic process"/>
    <property type="evidence" value="ECO:0007669"/>
    <property type="project" value="InterPro"/>
</dbReference>
<dbReference type="STRING" id="408657.SAMN04487995_5022"/>
<keyword evidence="6" id="KW-1185">Reference proteome</keyword>
<dbReference type="Proteomes" id="UP000199532">
    <property type="component" value="Unassembled WGS sequence"/>
</dbReference>
<dbReference type="InterPro" id="IPR011330">
    <property type="entry name" value="Glyco_hydro/deAcase_b/a-brl"/>
</dbReference>
<evidence type="ECO:0000256" key="1">
    <source>
        <dbReference type="ARBA" id="ARBA00022723"/>
    </source>
</evidence>
<protein>
    <submittedName>
        <fullName evidence="5">Peptidoglycan/xylan/chitin deacetylase, PgdA/CDA1 family</fullName>
    </submittedName>
</protein>
<proteinExistence type="predicted"/>
<feature type="chain" id="PRO_5011685635" evidence="3">
    <location>
        <begin position="20"/>
        <end position="310"/>
    </location>
</feature>
<name>A0A1H6Z8N1_9BACT</name>
<dbReference type="InterPro" id="IPR050248">
    <property type="entry name" value="Polysacc_deacetylase_ArnD"/>
</dbReference>
<feature type="domain" description="NodB homology" evidence="4">
    <location>
        <begin position="21"/>
        <end position="249"/>
    </location>
</feature>
<sequence>MKNLAIFCTLFFLTTSSFAQRSVSVTIDDVPNTHLYKQQNFNSFLQRKLDSLRIPVAIFINEGNLQLTNEVDKNKDLLKTWISKPYVTPGNHGFEHKNYAEVGFEAFKNDVVQGELLTRKFAKELNKESKYFRFPFNGAGNDSLEQVTALNFLADRNYISTPFTVESEDWLYAILYEDAISAKDKKRAEWIGNQYVDFTVRLFSYFDSLSTQLYNRPIKQIYLCHDNSLNADYLPRIIDELKKKEYQFISLDQAMSDPVYEFQLYYYGKAGFSWIYRWIPDVVLRRKMMQSEPLNPEIQSAFEERNKKKN</sequence>
<accession>A0A1H6Z8N1</accession>